<dbReference type="SUPFAM" id="SSF51445">
    <property type="entry name" value="(Trans)glycosidases"/>
    <property type="match status" value="1"/>
</dbReference>
<dbReference type="EC" id="3.2.1.89" evidence="3 6"/>
<dbReference type="GO" id="GO:0045490">
    <property type="term" value="P:pectin catabolic process"/>
    <property type="evidence" value="ECO:0007669"/>
    <property type="project" value="TreeGrafter"/>
</dbReference>
<evidence type="ECO:0000256" key="2">
    <source>
        <dbReference type="ARBA" id="ARBA00010687"/>
    </source>
</evidence>
<evidence type="ECO:0000256" key="3">
    <source>
        <dbReference type="ARBA" id="ARBA00012556"/>
    </source>
</evidence>
<dbReference type="Pfam" id="PF07745">
    <property type="entry name" value="Glyco_hydro_53"/>
    <property type="match status" value="1"/>
</dbReference>
<evidence type="ECO:0000256" key="4">
    <source>
        <dbReference type="ARBA" id="ARBA00022801"/>
    </source>
</evidence>
<organism evidence="7 8">
    <name type="scientific">Gymnopus androsaceus JB14</name>
    <dbReference type="NCBI Taxonomy" id="1447944"/>
    <lineage>
        <taxon>Eukaryota</taxon>
        <taxon>Fungi</taxon>
        <taxon>Dikarya</taxon>
        <taxon>Basidiomycota</taxon>
        <taxon>Agaricomycotina</taxon>
        <taxon>Agaricomycetes</taxon>
        <taxon>Agaricomycetidae</taxon>
        <taxon>Agaricales</taxon>
        <taxon>Marasmiineae</taxon>
        <taxon>Omphalotaceae</taxon>
        <taxon>Gymnopus</taxon>
    </lineage>
</organism>
<protein>
    <recommendedName>
        <fullName evidence="3 6">Arabinogalactan endo-beta-1,4-galactanase</fullName>
        <ecNumber evidence="3 6">3.2.1.89</ecNumber>
    </recommendedName>
</protein>
<feature type="signal peptide" evidence="6">
    <location>
        <begin position="1"/>
        <end position="21"/>
    </location>
</feature>
<evidence type="ECO:0000256" key="6">
    <source>
        <dbReference type="RuleBase" id="RU361192"/>
    </source>
</evidence>
<evidence type="ECO:0000256" key="5">
    <source>
        <dbReference type="ARBA" id="ARBA00023295"/>
    </source>
</evidence>
<keyword evidence="6" id="KW-0732">Signal</keyword>
<evidence type="ECO:0000256" key="1">
    <source>
        <dbReference type="ARBA" id="ARBA00001695"/>
    </source>
</evidence>
<gene>
    <name evidence="7" type="ORF">BT96DRAFT_989204</name>
</gene>
<proteinExistence type="inferred from homology"/>
<comment type="catalytic activity">
    <reaction evidence="1 6">
        <text>The enzyme specifically hydrolyzes (1-&gt;4)-beta-D-galactosidic linkages in type I arabinogalactans.</text>
        <dbReference type="EC" id="3.2.1.89"/>
    </reaction>
</comment>
<dbReference type="InterPro" id="IPR017853">
    <property type="entry name" value="GH"/>
</dbReference>
<dbReference type="PANTHER" id="PTHR34983">
    <property type="entry name" value="ARABINOGALACTAN ENDO-BETA-1,4-GALACTANASE A"/>
    <property type="match status" value="1"/>
</dbReference>
<keyword evidence="4 6" id="KW-0378">Hydrolase</keyword>
<keyword evidence="5 6" id="KW-0326">Glycosidase</keyword>
<name>A0A6A4I3V7_9AGAR</name>
<dbReference type="AlphaFoldDB" id="A0A6A4I3V7"/>
<feature type="chain" id="PRO_5025713661" description="Arabinogalactan endo-beta-1,4-galactanase" evidence="6">
    <location>
        <begin position="22"/>
        <end position="368"/>
    </location>
</feature>
<evidence type="ECO:0000313" key="7">
    <source>
        <dbReference type="EMBL" id="KAE9404643.1"/>
    </source>
</evidence>
<dbReference type="GO" id="GO:0015926">
    <property type="term" value="F:glucosidase activity"/>
    <property type="evidence" value="ECO:0007669"/>
    <property type="project" value="InterPro"/>
</dbReference>
<dbReference type="Proteomes" id="UP000799118">
    <property type="component" value="Unassembled WGS sequence"/>
</dbReference>
<evidence type="ECO:0000313" key="8">
    <source>
        <dbReference type="Proteomes" id="UP000799118"/>
    </source>
</evidence>
<dbReference type="GO" id="GO:0031218">
    <property type="term" value="F:arabinogalactan endo-1,4-beta-galactosidase activity"/>
    <property type="evidence" value="ECO:0007669"/>
    <property type="project" value="UniProtKB-EC"/>
</dbReference>
<accession>A0A6A4I3V7</accession>
<dbReference type="InterPro" id="IPR011683">
    <property type="entry name" value="Glyco_hydro_53"/>
</dbReference>
<keyword evidence="8" id="KW-1185">Reference proteome</keyword>
<dbReference type="Gene3D" id="3.20.20.80">
    <property type="entry name" value="Glycosidases"/>
    <property type="match status" value="1"/>
</dbReference>
<reference evidence="7" key="1">
    <citation type="journal article" date="2019" name="Environ. Microbiol.">
        <title>Fungal ecological strategies reflected in gene transcription - a case study of two litter decomposers.</title>
        <authorList>
            <person name="Barbi F."/>
            <person name="Kohler A."/>
            <person name="Barry K."/>
            <person name="Baskaran P."/>
            <person name="Daum C."/>
            <person name="Fauchery L."/>
            <person name="Ihrmark K."/>
            <person name="Kuo A."/>
            <person name="LaButti K."/>
            <person name="Lipzen A."/>
            <person name="Morin E."/>
            <person name="Grigoriev I.V."/>
            <person name="Henrissat B."/>
            <person name="Lindahl B."/>
            <person name="Martin F."/>
        </authorList>
    </citation>
    <scope>NUCLEOTIDE SEQUENCE</scope>
    <source>
        <strain evidence="7">JB14</strain>
    </source>
</reference>
<dbReference type="OrthoDB" id="110914at2759"/>
<sequence length="368" mass="39793">MFTYKIWQSLVLLASLPFAKSLDFKGADYSSLINLENSGITYTDDGTAGKFDAILADNGVNLARIRIWTSTNDEDYSLAYGLELGKRAVDLGMSLLIDLHYSDTWADPGDQAIPSSWPTDLDSLNEEIFTYTNSLVTAFADQGTPIDFLQIGNEINSGILFPVGEISVNGYSPLSQLLNSAASGVREASSTVKIVVHLANGWDGAAMLSFYEQIFIAGEFSTDDFDVMGLFILSVCLCLNTSHTNSASLFFPRFYDTGATYSALQSSLQDLVDTYGKEIMIVETDWPSSGTCDGVTLSEDLPISTTGQEEWISGITDVLNDLDGALGVVYWEPGWIGNDDLGSGCSDNLLVSDEGETLASIVLFADDI</sequence>
<dbReference type="EMBL" id="ML769415">
    <property type="protein sequence ID" value="KAE9404643.1"/>
    <property type="molecule type" value="Genomic_DNA"/>
</dbReference>
<dbReference type="PANTHER" id="PTHR34983:SF1">
    <property type="entry name" value="ARABINOGALACTAN ENDO-BETA-1,4-GALACTANASE A"/>
    <property type="match status" value="1"/>
</dbReference>
<comment type="similarity">
    <text evidence="2 6">Belongs to the glycosyl hydrolase 53 family.</text>
</comment>